<name>A0A0N4XHX1_NIPBR</name>
<feature type="compositionally biased region" description="Basic and acidic residues" evidence="1">
    <location>
        <begin position="83"/>
        <end position="99"/>
    </location>
</feature>
<evidence type="ECO:0000313" key="4">
    <source>
        <dbReference type="WBParaSite" id="NBR_0000212301-mRNA-1"/>
    </source>
</evidence>
<sequence length="270" mass="30536">MMNKSALAKDLATTNENKENEEERHDSETESTVLDILKQVKSSLDTLQARDEERASELRSIRRIVDERGKEVDLLRGMFADYIGRDCPRSSDSKLRSLQRDSGGNGRPTQSSRANETYVGNVSPQRSNHRSYSPIAGDSTTKGNGRGDGYGRRTGARGWRESSDVAQESTKRVEELNRRDGRSTKFTEKVTVERSIRCSPPELAQYSVDTRRYLEDQILDDEGGDVQSMYRPGESVSYYPERIPHGGSAGDLPDSDYEEDSSRRKFHNRE</sequence>
<gene>
    <name evidence="2" type="ORF">NBR_LOCUS2124</name>
</gene>
<reference evidence="4" key="1">
    <citation type="submission" date="2017-02" db="UniProtKB">
        <authorList>
            <consortium name="WormBaseParasite"/>
        </authorList>
    </citation>
    <scope>IDENTIFICATION</scope>
</reference>
<feature type="compositionally biased region" description="Polar residues" evidence="1">
    <location>
        <begin position="107"/>
        <end position="126"/>
    </location>
</feature>
<feature type="region of interest" description="Disordered" evidence="1">
    <location>
        <begin position="1"/>
        <end position="32"/>
    </location>
</feature>
<dbReference type="Proteomes" id="UP000271162">
    <property type="component" value="Unassembled WGS sequence"/>
</dbReference>
<accession>A0A0N4XHX1</accession>
<feature type="compositionally biased region" description="Basic and acidic residues" evidence="1">
    <location>
        <begin position="158"/>
        <end position="178"/>
    </location>
</feature>
<feature type="region of interest" description="Disordered" evidence="1">
    <location>
        <begin position="223"/>
        <end position="270"/>
    </location>
</feature>
<dbReference type="EMBL" id="UYSL01002208">
    <property type="protein sequence ID" value="VDL65713.1"/>
    <property type="molecule type" value="Genomic_DNA"/>
</dbReference>
<evidence type="ECO:0000313" key="3">
    <source>
        <dbReference type="Proteomes" id="UP000271162"/>
    </source>
</evidence>
<evidence type="ECO:0000256" key="1">
    <source>
        <dbReference type="SAM" id="MobiDB-lite"/>
    </source>
</evidence>
<feature type="compositionally biased region" description="Basic and acidic residues" evidence="1">
    <location>
        <begin position="16"/>
        <end position="28"/>
    </location>
</feature>
<dbReference type="WBParaSite" id="NBR_0000212301-mRNA-1">
    <property type="protein sequence ID" value="NBR_0000212301-mRNA-1"/>
    <property type="gene ID" value="NBR_0000212301"/>
</dbReference>
<keyword evidence="3" id="KW-1185">Reference proteome</keyword>
<feature type="region of interest" description="Disordered" evidence="1">
    <location>
        <begin position="83"/>
        <end position="178"/>
    </location>
</feature>
<protein>
    <submittedName>
        <fullName evidence="2 4">Uncharacterized protein</fullName>
    </submittedName>
</protein>
<reference evidence="2 3" key="2">
    <citation type="submission" date="2018-11" db="EMBL/GenBank/DDBJ databases">
        <authorList>
            <consortium name="Pathogen Informatics"/>
        </authorList>
    </citation>
    <scope>NUCLEOTIDE SEQUENCE [LARGE SCALE GENOMIC DNA]</scope>
</reference>
<evidence type="ECO:0000313" key="2">
    <source>
        <dbReference type="EMBL" id="VDL65713.1"/>
    </source>
</evidence>
<dbReference type="STRING" id="27835.A0A0N4XHX1"/>
<proteinExistence type="predicted"/>
<organism evidence="4">
    <name type="scientific">Nippostrongylus brasiliensis</name>
    <name type="common">Rat hookworm</name>
    <dbReference type="NCBI Taxonomy" id="27835"/>
    <lineage>
        <taxon>Eukaryota</taxon>
        <taxon>Metazoa</taxon>
        <taxon>Ecdysozoa</taxon>
        <taxon>Nematoda</taxon>
        <taxon>Chromadorea</taxon>
        <taxon>Rhabditida</taxon>
        <taxon>Rhabditina</taxon>
        <taxon>Rhabditomorpha</taxon>
        <taxon>Strongyloidea</taxon>
        <taxon>Heligmosomidae</taxon>
        <taxon>Nippostrongylus</taxon>
    </lineage>
</organism>
<dbReference type="AlphaFoldDB" id="A0A0N4XHX1"/>